<protein>
    <submittedName>
        <fullName evidence="4">Type II toxin-antitoxin system RatA family toxin</fullName>
    </submittedName>
</protein>
<dbReference type="EMBL" id="JALNMH010000003">
    <property type="protein sequence ID" value="MCK7593123.1"/>
    <property type="molecule type" value="Genomic_DNA"/>
</dbReference>
<comment type="similarity">
    <text evidence="1">Belongs to the ribosome association toxin RatA family.</text>
</comment>
<dbReference type="InterPro" id="IPR005031">
    <property type="entry name" value="COQ10_START"/>
</dbReference>
<evidence type="ECO:0000313" key="4">
    <source>
        <dbReference type="EMBL" id="MCK7593123.1"/>
    </source>
</evidence>
<dbReference type="InterPro" id="IPR023393">
    <property type="entry name" value="START-like_dom_sf"/>
</dbReference>
<organism evidence="4 5">
    <name type="scientific">Pseudomarimonas salicorniae</name>
    <dbReference type="NCBI Taxonomy" id="2933270"/>
    <lineage>
        <taxon>Bacteria</taxon>
        <taxon>Pseudomonadati</taxon>
        <taxon>Pseudomonadota</taxon>
        <taxon>Gammaproteobacteria</taxon>
        <taxon>Lysobacterales</taxon>
        <taxon>Lysobacteraceae</taxon>
        <taxon>Pseudomarimonas</taxon>
    </lineage>
</organism>
<dbReference type="InterPro" id="IPR044996">
    <property type="entry name" value="COQ10-like"/>
</dbReference>
<evidence type="ECO:0000259" key="3">
    <source>
        <dbReference type="Pfam" id="PF03364"/>
    </source>
</evidence>
<evidence type="ECO:0000256" key="2">
    <source>
        <dbReference type="ARBA" id="ARBA00022649"/>
    </source>
</evidence>
<feature type="domain" description="Coenzyme Q-binding protein COQ10 START" evidence="3">
    <location>
        <begin position="10"/>
        <end position="134"/>
    </location>
</feature>
<reference evidence="4" key="1">
    <citation type="submission" date="2022-04" db="EMBL/GenBank/DDBJ databases">
        <title>Lysobacter sp. CAU 1642 isolated from sea sand.</title>
        <authorList>
            <person name="Kim W."/>
        </authorList>
    </citation>
    <scope>NUCLEOTIDE SEQUENCE</scope>
    <source>
        <strain evidence="4">CAU 1642</strain>
    </source>
</reference>
<comment type="caution">
    <text evidence="4">The sequence shown here is derived from an EMBL/GenBank/DDBJ whole genome shotgun (WGS) entry which is preliminary data.</text>
</comment>
<keyword evidence="2" id="KW-1277">Toxin-antitoxin system</keyword>
<dbReference type="Proteomes" id="UP001431449">
    <property type="component" value="Unassembled WGS sequence"/>
</dbReference>
<proteinExistence type="inferred from homology"/>
<dbReference type="CDD" id="cd07813">
    <property type="entry name" value="COQ10p_like"/>
    <property type="match status" value="1"/>
</dbReference>
<keyword evidence="5" id="KW-1185">Reference proteome</keyword>
<dbReference type="Pfam" id="PF03364">
    <property type="entry name" value="Polyketide_cyc"/>
    <property type="match status" value="1"/>
</dbReference>
<name>A0ABT0GEZ8_9GAMM</name>
<sequence>MSRVERSALVRASAESMFGLVDDVDSYPRRFAWCDEGAVLERGEDWRVARLAVRLGGLRVSFTTRNQVEAGRSIRLKLVEGPFSDLHGHWDFVPLAENACRVSLMLDFELAGRFLGSALASGFRGFADRLVDDFVREARETLG</sequence>
<evidence type="ECO:0000313" key="5">
    <source>
        <dbReference type="Proteomes" id="UP001431449"/>
    </source>
</evidence>
<dbReference type="PANTHER" id="PTHR12901:SF10">
    <property type="entry name" value="COENZYME Q-BINDING PROTEIN COQ10, MITOCHONDRIAL"/>
    <property type="match status" value="1"/>
</dbReference>
<evidence type="ECO:0000256" key="1">
    <source>
        <dbReference type="ARBA" id="ARBA00008918"/>
    </source>
</evidence>
<gene>
    <name evidence="4" type="ORF">M0G41_05505</name>
</gene>
<dbReference type="Gene3D" id="3.30.530.20">
    <property type="match status" value="1"/>
</dbReference>
<accession>A0ABT0GEZ8</accession>
<dbReference type="RefSeq" id="WP_248206224.1">
    <property type="nucleotide sequence ID" value="NZ_JALNMH010000003.1"/>
</dbReference>
<dbReference type="PANTHER" id="PTHR12901">
    <property type="entry name" value="SPERM PROTEIN HOMOLOG"/>
    <property type="match status" value="1"/>
</dbReference>
<dbReference type="SUPFAM" id="SSF55961">
    <property type="entry name" value="Bet v1-like"/>
    <property type="match status" value="1"/>
</dbReference>